<reference evidence="5 6" key="1">
    <citation type="submission" date="2014-05" db="EMBL/GenBank/DDBJ databases">
        <title>Draft Genome Sequence of Kitasatospora cheerisanensis KCTC 2395.</title>
        <authorList>
            <person name="Nam D.H."/>
        </authorList>
    </citation>
    <scope>NUCLEOTIDE SEQUENCE [LARGE SCALE GENOMIC DNA]</scope>
    <source>
        <strain evidence="5 6">KCTC 2395</strain>
    </source>
</reference>
<dbReference type="PANTHER" id="PTHR31956:SF1">
    <property type="entry name" value="NON-SPECIFIC PHOSPHOLIPASE C1"/>
    <property type="match status" value="1"/>
</dbReference>
<dbReference type="Proteomes" id="UP000027178">
    <property type="component" value="Unassembled WGS sequence"/>
</dbReference>
<proteinExistence type="predicted"/>
<dbReference type="Pfam" id="PF04185">
    <property type="entry name" value="Phosphoesterase"/>
    <property type="match status" value="1"/>
</dbReference>
<organism evidence="5 6">
    <name type="scientific">Kitasatospora cheerisanensis KCTC 2395</name>
    <dbReference type="NCBI Taxonomy" id="1348663"/>
    <lineage>
        <taxon>Bacteria</taxon>
        <taxon>Bacillati</taxon>
        <taxon>Actinomycetota</taxon>
        <taxon>Actinomycetes</taxon>
        <taxon>Kitasatosporales</taxon>
        <taxon>Streptomycetaceae</taxon>
        <taxon>Kitasatospora</taxon>
    </lineage>
</organism>
<evidence type="ECO:0000256" key="1">
    <source>
        <dbReference type="ARBA" id="ARBA00022801"/>
    </source>
</evidence>
<evidence type="ECO:0000313" key="6">
    <source>
        <dbReference type="Proteomes" id="UP000027178"/>
    </source>
</evidence>
<dbReference type="InterPro" id="IPR007312">
    <property type="entry name" value="Phosphoesterase"/>
</dbReference>
<accession>A0A066YJP9</accession>
<keyword evidence="2" id="KW-0843">Virulence</keyword>
<comment type="caution">
    <text evidence="5">The sequence shown here is derived from an EMBL/GenBank/DDBJ whole genome shotgun (WGS) entry which is preliminary data.</text>
</comment>
<feature type="region of interest" description="Disordered" evidence="3">
    <location>
        <begin position="395"/>
        <end position="440"/>
    </location>
</feature>
<gene>
    <name evidence="5" type="ORF">KCH_68490</name>
</gene>
<dbReference type="PANTHER" id="PTHR31956">
    <property type="entry name" value="NON-SPECIFIC PHOSPHOLIPASE C4-RELATED"/>
    <property type="match status" value="1"/>
</dbReference>
<feature type="compositionally biased region" description="Basic residues" evidence="3">
    <location>
        <begin position="395"/>
        <end position="407"/>
    </location>
</feature>
<name>A0A066YJP9_9ACTN</name>
<keyword evidence="6" id="KW-1185">Reference proteome</keyword>
<dbReference type="AlphaFoldDB" id="A0A066YJP9"/>
<dbReference type="Gene3D" id="3.40.720.10">
    <property type="entry name" value="Alkaline Phosphatase, subunit A"/>
    <property type="match status" value="1"/>
</dbReference>
<dbReference type="eggNOG" id="COG3511">
    <property type="taxonomic scope" value="Bacteria"/>
</dbReference>
<keyword evidence="1" id="KW-0378">Hydrolase</keyword>
<feature type="compositionally biased region" description="Low complexity" evidence="3">
    <location>
        <begin position="232"/>
        <end position="251"/>
    </location>
</feature>
<feature type="region of interest" description="Disordered" evidence="3">
    <location>
        <begin position="78"/>
        <end position="99"/>
    </location>
</feature>
<dbReference type="OrthoDB" id="4181857at2"/>
<feature type="region of interest" description="Disordered" evidence="3">
    <location>
        <begin position="517"/>
        <end position="538"/>
    </location>
</feature>
<feature type="region of interest" description="Disordered" evidence="3">
    <location>
        <begin position="226"/>
        <end position="266"/>
    </location>
</feature>
<protein>
    <recommendedName>
        <fullName evidence="4">Bacterial phospholipase C C-terminal domain-containing protein</fullName>
    </recommendedName>
</protein>
<dbReference type="GO" id="GO:0016042">
    <property type="term" value="P:lipid catabolic process"/>
    <property type="evidence" value="ECO:0007669"/>
    <property type="project" value="InterPro"/>
</dbReference>
<evidence type="ECO:0000259" key="4">
    <source>
        <dbReference type="Pfam" id="PF05506"/>
    </source>
</evidence>
<evidence type="ECO:0000313" key="5">
    <source>
        <dbReference type="EMBL" id="KDN81402.1"/>
    </source>
</evidence>
<dbReference type="PATRIC" id="fig|1348663.4.peg.6630"/>
<dbReference type="eggNOG" id="COG1524">
    <property type="taxonomic scope" value="Bacteria"/>
</dbReference>
<dbReference type="InterPro" id="IPR008475">
    <property type="entry name" value="PLipase_C_C"/>
</dbReference>
<dbReference type="Pfam" id="PF05506">
    <property type="entry name" value="PLipase_C_C"/>
    <property type="match status" value="1"/>
</dbReference>
<dbReference type="EMBL" id="JNBY01000145">
    <property type="protein sequence ID" value="KDN81402.1"/>
    <property type="molecule type" value="Genomic_DNA"/>
</dbReference>
<dbReference type="InterPro" id="IPR017850">
    <property type="entry name" value="Alkaline_phosphatase_core_sf"/>
</dbReference>
<dbReference type="HOGENOM" id="CLU_008770_1_0_11"/>
<evidence type="ECO:0000256" key="2">
    <source>
        <dbReference type="ARBA" id="ARBA00023026"/>
    </source>
</evidence>
<feature type="domain" description="Bacterial phospholipase C C-terminal" evidence="4">
    <location>
        <begin position="439"/>
        <end position="509"/>
    </location>
</feature>
<evidence type="ECO:0000256" key="3">
    <source>
        <dbReference type="SAM" id="MobiDB-lite"/>
    </source>
</evidence>
<dbReference type="GO" id="GO:0004629">
    <property type="term" value="F:phospholipase C activity"/>
    <property type="evidence" value="ECO:0007669"/>
    <property type="project" value="InterPro"/>
</dbReference>
<dbReference type="Gene3D" id="2.60.120.200">
    <property type="match status" value="1"/>
</dbReference>
<sequence length="937" mass="100109">MNAAHTSAYQQGAPAFGYVDSMNAWKRRRGGRLGDRRSSGWLGQGYYESADMPFYHALASVFTTCDAYYASVQCNTNTNRGAPDDGHQRRHRPGHPGDRQLRAAAGFEWTTYAERLEQAGVSWQTYQALDNFDDNALAWFTSFHNAEPGSALYERGLRQVGDPAKKGDPFAMGDALVDAFAADVQADKLPQVSWLIAPAALSEHANYAPPNGEHLTPGCWRRSPPSPRCGRRPCSSSTTTSTAASSTTSCRPSRRWPPGAARPPSPWTARWVVRVSKGGSTYHRVVGQDGRYRVRNADGSLGWSAALPPGRPWWPGRSRWAWACGCDGGGLAVDPRRRGRLHGVRPHLGDPAAGEALRRRRAEHLAVAAGDHRRPHQPVRLLRAGPGVARAARHLRQPAEGHRHRQAARADRPQAAGLPAAAARHPHRPAGPLPPAGQGRVRKGVLTLDLANPGRQGAVIAAYPEPGTAPRHYTVDVKGKLSDSWQVGPDGYDLRLHGPNGALWHLRGDAAGSYGASVSEDGGGRLAAGRRGRQPDRRQPVMTVGDLAYGGGQREVRLGAGESAVVNLPVGKEGWYDVVVTARDDARYRFRRAGRLPNQAVGFTDPAIGLADPLVLDVALGSASTTIDEPLLLPVGPPAQGPVHRHRRRLGAGARPLLPAGWPAPTVLTAPPSTLAAGQTVDAEWEVLPPATLAATGTSRLLVTARAAAGARYAVADGEVAARTAPSMAGYLLGEDFESLAPQLTAVSGVLGWTAKAPAGWSVVNAPGMPQGTVRLQGWTFHTKREWSTPAGQDRGNFTRGLGVLAVADPDDWDDTGSPSAKGKFDSTLVSPAVPIPAGTSTLHLGFDSHYRQEAPQKATVTAVFDTGEKTRLLSYSSDATGNDNAGKDAQNTFVARQFAVPAGAKSVTLEFRMYDAGNNWYWAVDHVRLDVRPVTG</sequence>
<feature type="compositionally biased region" description="Low complexity" evidence="3">
    <location>
        <begin position="413"/>
        <end position="423"/>
    </location>
</feature>